<keyword evidence="7" id="KW-0408">Iron</keyword>
<dbReference type="Pfam" id="PF07715">
    <property type="entry name" value="Plug"/>
    <property type="match status" value="1"/>
</dbReference>
<accession>A0A290QJN7</accession>
<dbReference type="AlphaFoldDB" id="A0A290QJN7"/>
<evidence type="ECO:0000256" key="1">
    <source>
        <dbReference type="ARBA" id="ARBA00004571"/>
    </source>
</evidence>
<evidence type="ECO:0000256" key="8">
    <source>
        <dbReference type="ARBA" id="ARBA00023065"/>
    </source>
</evidence>
<dbReference type="InterPro" id="IPR037066">
    <property type="entry name" value="Plug_dom_sf"/>
</dbReference>
<dbReference type="RefSeq" id="WP_096057177.1">
    <property type="nucleotide sequence ID" value="NZ_CP023344.1"/>
</dbReference>
<keyword evidence="15" id="KW-1185">Reference proteome</keyword>
<gene>
    <name evidence="14" type="ORF">CMV30_17210</name>
</gene>
<dbReference type="GO" id="GO:0015344">
    <property type="term" value="F:siderophore uptake transmembrane transporter activity"/>
    <property type="evidence" value="ECO:0007669"/>
    <property type="project" value="TreeGrafter"/>
</dbReference>
<evidence type="ECO:0000256" key="12">
    <source>
        <dbReference type="SAM" id="SignalP"/>
    </source>
</evidence>
<comment type="subcellular location">
    <subcellularLocation>
        <location evidence="1">Cell outer membrane</location>
        <topology evidence="1">Multi-pass membrane protein</topology>
    </subcellularLocation>
</comment>
<protein>
    <recommendedName>
        <fullName evidence="13">TonB-dependent receptor plug domain-containing protein</fullName>
    </recommendedName>
</protein>
<dbReference type="SUPFAM" id="SSF56935">
    <property type="entry name" value="Porins"/>
    <property type="match status" value="1"/>
</dbReference>
<evidence type="ECO:0000256" key="7">
    <source>
        <dbReference type="ARBA" id="ARBA00023004"/>
    </source>
</evidence>
<evidence type="ECO:0000256" key="3">
    <source>
        <dbReference type="ARBA" id="ARBA00022452"/>
    </source>
</evidence>
<evidence type="ECO:0000256" key="11">
    <source>
        <dbReference type="ARBA" id="ARBA00023237"/>
    </source>
</evidence>
<evidence type="ECO:0000256" key="9">
    <source>
        <dbReference type="ARBA" id="ARBA00023077"/>
    </source>
</evidence>
<keyword evidence="5" id="KW-0812">Transmembrane</keyword>
<evidence type="ECO:0000313" key="15">
    <source>
        <dbReference type="Proteomes" id="UP000217265"/>
    </source>
</evidence>
<dbReference type="Gene3D" id="2.170.130.10">
    <property type="entry name" value="TonB-dependent receptor, plug domain"/>
    <property type="match status" value="1"/>
</dbReference>
<keyword evidence="10" id="KW-0472">Membrane</keyword>
<evidence type="ECO:0000256" key="6">
    <source>
        <dbReference type="ARBA" id="ARBA00022729"/>
    </source>
</evidence>
<evidence type="ECO:0000256" key="10">
    <source>
        <dbReference type="ARBA" id="ARBA00023136"/>
    </source>
</evidence>
<keyword evidence="4" id="KW-0410">Iron transport</keyword>
<dbReference type="KEGG" id="vbh:CMV30_17210"/>
<reference evidence="14 15" key="1">
    <citation type="submission" date="2017-09" db="EMBL/GenBank/DDBJ databases">
        <title>Complete genome sequence of Verrucomicrobial strain HZ-65, isolated from freshwater.</title>
        <authorList>
            <person name="Choi A."/>
        </authorList>
    </citation>
    <scope>NUCLEOTIDE SEQUENCE [LARGE SCALE GENOMIC DNA]</scope>
    <source>
        <strain evidence="14 15">HZ-65</strain>
    </source>
</reference>
<proteinExistence type="predicted"/>
<keyword evidence="2" id="KW-0813">Transport</keyword>
<keyword evidence="3" id="KW-1134">Transmembrane beta strand</keyword>
<evidence type="ECO:0000313" key="14">
    <source>
        <dbReference type="EMBL" id="ATC65548.1"/>
    </source>
</evidence>
<dbReference type="EMBL" id="CP023344">
    <property type="protein sequence ID" value="ATC65548.1"/>
    <property type="molecule type" value="Genomic_DNA"/>
</dbReference>
<dbReference type="InterPro" id="IPR039426">
    <property type="entry name" value="TonB-dep_rcpt-like"/>
</dbReference>
<dbReference type="Gene3D" id="2.40.170.20">
    <property type="entry name" value="TonB-dependent receptor, beta-barrel domain"/>
    <property type="match status" value="1"/>
</dbReference>
<dbReference type="OrthoDB" id="175232at2"/>
<keyword evidence="8" id="KW-0406">Ion transport</keyword>
<dbReference type="PANTHER" id="PTHR32552:SF68">
    <property type="entry name" value="FERRICHROME OUTER MEMBRANE TRANSPORTER_PHAGE RECEPTOR"/>
    <property type="match status" value="1"/>
</dbReference>
<dbReference type="InterPro" id="IPR012910">
    <property type="entry name" value="Plug_dom"/>
</dbReference>
<evidence type="ECO:0000256" key="2">
    <source>
        <dbReference type="ARBA" id="ARBA00022448"/>
    </source>
</evidence>
<sequence length="884" mass="96799">MKTLRLGSRASCLGAVLLTGAPLLSQTAPTSSTVPMDSEDTVQLSVFEVRSSKDSAYVADKSVATTGFAADLAKIPLAINVVTAQFLEDTGGMGFNGVANYQAGFTTDQGGMDNGSRNSAGIDPSVGAVTGGEPLRTRIRGQPINVSQRNGLPMKFGFGTENVDRVEIARGPMSVFIGGSTLGGVMNLVTAKPQFAPAYKFGVKVDSNDSYQVRADLTGPIIKDKLAYRVIALYSDDNTWRDFSESTTKFINPQVIWRPFRKLTTRLEYAHRDLSGNMVSNSMQATQAYQDDYDNPSQALLNLGSTTALGRPYTVGEYRTRIARTFANWRLDKYTIDGRWRSLGEGESFTAGDWAGGYDANHFGANDSFSTKYDLIESETNLIVTDWLELRLFGRWANQHSDTTFFSNALRRYPDGSTPLLSATSTATKREETPVNGKFEAVVTKDFLKINHKFLAGYEAAFNQAWSVTPLVNTSKLASVAGSPNVIGSPATLTGANVLNYFDPRVHAVPNYQSIVTFADDTAAPGANAQTYSRSFPEASYVAYSGSVWQDRITVFAGYRNSEIQQSSYNLDRNRNKVSRFLNTPKTSTQSNTLGLVFEPFKGLNFYVSQNIGVEAVPAGSLINAAAGFTNLVTTEERLANPVPDLEGRGREAGLKVELFKRKLIGHVGVFELTRRNTVIIDNERTATDPRNIGTAVDQNPATQNLAQTARVQWNKTIDGSTSEGAEFGFVWMPNNNYTMTFEASHLWTNELTLSRPLAGTAATAQAMIDYSILNGRPLDNTPDNTLRVWQKYSVTEGVLKNSWFGVGIRYQSDLMPLASNSSWGTVLPSWTAFDAAIGYRAQVFSRPVDLQLNIENVTDKLYSAGGRTWSNPRTVMFTATTRF</sequence>
<evidence type="ECO:0000256" key="5">
    <source>
        <dbReference type="ARBA" id="ARBA00022692"/>
    </source>
</evidence>
<feature type="chain" id="PRO_5013149175" description="TonB-dependent receptor plug domain-containing protein" evidence="12">
    <location>
        <begin position="28"/>
        <end position="884"/>
    </location>
</feature>
<keyword evidence="6 12" id="KW-0732">Signal</keyword>
<keyword evidence="11" id="KW-0998">Cell outer membrane</keyword>
<dbReference type="InterPro" id="IPR010917">
    <property type="entry name" value="TonB_rcpt_CS"/>
</dbReference>
<feature type="signal peptide" evidence="12">
    <location>
        <begin position="1"/>
        <end position="27"/>
    </location>
</feature>
<dbReference type="PROSITE" id="PS01156">
    <property type="entry name" value="TONB_DEPENDENT_REC_2"/>
    <property type="match status" value="1"/>
</dbReference>
<dbReference type="InterPro" id="IPR036942">
    <property type="entry name" value="Beta-barrel_TonB_sf"/>
</dbReference>
<dbReference type="PANTHER" id="PTHR32552">
    <property type="entry name" value="FERRICHROME IRON RECEPTOR-RELATED"/>
    <property type="match status" value="1"/>
</dbReference>
<keyword evidence="9" id="KW-0798">TonB box</keyword>
<evidence type="ECO:0000259" key="13">
    <source>
        <dbReference type="Pfam" id="PF07715"/>
    </source>
</evidence>
<dbReference type="GO" id="GO:0009279">
    <property type="term" value="C:cell outer membrane"/>
    <property type="evidence" value="ECO:0007669"/>
    <property type="project" value="UniProtKB-SubCell"/>
</dbReference>
<evidence type="ECO:0000256" key="4">
    <source>
        <dbReference type="ARBA" id="ARBA00022496"/>
    </source>
</evidence>
<feature type="domain" description="TonB-dependent receptor plug" evidence="13">
    <location>
        <begin position="72"/>
        <end position="185"/>
    </location>
</feature>
<dbReference type="Proteomes" id="UP000217265">
    <property type="component" value="Chromosome"/>
</dbReference>
<name>A0A290QJN7_9BACT</name>
<organism evidence="14 15">
    <name type="scientific">Nibricoccus aquaticus</name>
    <dbReference type="NCBI Taxonomy" id="2576891"/>
    <lineage>
        <taxon>Bacteria</taxon>
        <taxon>Pseudomonadati</taxon>
        <taxon>Verrucomicrobiota</taxon>
        <taxon>Opitutia</taxon>
        <taxon>Opitutales</taxon>
        <taxon>Opitutaceae</taxon>
        <taxon>Nibricoccus</taxon>
    </lineage>
</organism>